<proteinExistence type="predicted"/>
<comment type="caution">
    <text evidence="7">The sequence shown here is derived from an EMBL/GenBank/DDBJ whole genome shotgun (WGS) entry which is preliminary data.</text>
</comment>
<evidence type="ECO:0000256" key="1">
    <source>
        <dbReference type="ARBA" id="ARBA00022750"/>
    </source>
</evidence>
<feature type="domain" description="Reverse transcriptase Ty1/copia-type" evidence="3">
    <location>
        <begin position="713"/>
        <end position="799"/>
    </location>
</feature>
<dbReference type="InterPro" id="IPR054722">
    <property type="entry name" value="PolX-like_BBD"/>
</dbReference>
<keyword evidence="1" id="KW-0064">Aspartyl protease</keyword>
<evidence type="ECO:0000259" key="6">
    <source>
        <dbReference type="Pfam" id="PF25597"/>
    </source>
</evidence>
<dbReference type="Proteomes" id="UP000436088">
    <property type="component" value="Unassembled WGS sequence"/>
</dbReference>
<evidence type="ECO:0000313" key="8">
    <source>
        <dbReference type="Proteomes" id="UP000436088"/>
    </source>
</evidence>
<feature type="region of interest" description="Disordered" evidence="2">
    <location>
        <begin position="497"/>
        <end position="544"/>
    </location>
</feature>
<feature type="compositionally biased region" description="Acidic residues" evidence="2">
    <location>
        <begin position="509"/>
        <end position="520"/>
    </location>
</feature>
<dbReference type="SUPFAM" id="SSF56672">
    <property type="entry name" value="DNA/RNA polymerases"/>
    <property type="match status" value="1"/>
</dbReference>
<dbReference type="InterPro" id="IPR043502">
    <property type="entry name" value="DNA/RNA_pol_sf"/>
</dbReference>
<feature type="domain" description="Retroviral polymerase SH3-like" evidence="6">
    <location>
        <begin position="373"/>
        <end position="427"/>
    </location>
</feature>
<keyword evidence="1" id="KW-0378">Hydrolase</keyword>
<evidence type="ECO:0000256" key="2">
    <source>
        <dbReference type="SAM" id="MobiDB-lite"/>
    </source>
</evidence>
<keyword evidence="1" id="KW-0645">Protease</keyword>
<name>A0A6A3B952_HIBSY</name>
<evidence type="ECO:0000259" key="4">
    <source>
        <dbReference type="Pfam" id="PF13976"/>
    </source>
</evidence>
<reference evidence="7" key="1">
    <citation type="submission" date="2019-09" db="EMBL/GenBank/DDBJ databases">
        <title>Draft genome information of white flower Hibiscus syriacus.</title>
        <authorList>
            <person name="Kim Y.-M."/>
        </authorList>
    </citation>
    <scope>NUCLEOTIDE SEQUENCE [LARGE SCALE GENOMIC DNA]</scope>
    <source>
        <strain evidence="7">YM2019G1</strain>
    </source>
</reference>
<keyword evidence="8" id="KW-1185">Reference proteome</keyword>
<dbReference type="InterPro" id="IPR013103">
    <property type="entry name" value="RVT_2"/>
</dbReference>
<dbReference type="AlphaFoldDB" id="A0A6A3B952"/>
<evidence type="ECO:0000259" key="5">
    <source>
        <dbReference type="Pfam" id="PF22936"/>
    </source>
</evidence>
<evidence type="ECO:0000259" key="3">
    <source>
        <dbReference type="Pfam" id="PF07727"/>
    </source>
</evidence>
<dbReference type="Pfam" id="PF22936">
    <property type="entry name" value="Pol_BBD"/>
    <property type="match status" value="1"/>
</dbReference>
<dbReference type="Pfam" id="PF07727">
    <property type="entry name" value="RVT_2"/>
    <property type="match status" value="2"/>
</dbReference>
<organism evidence="7 8">
    <name type="scientific">Hibiscus syriacus</name>
    <name type="common">Rose of Sharon</name>
    <dbReference type="NCBI Taxonomy" id="106335"/>
    <lineage>
        <taxon>Eukaryota</taxon>
        <taxon>Viridiplantae</taxon>
        <taxon>Streptophyta</taxon>
        <taxon>Embryophyta</taxon>
        <taxon>Tracheophyta</taxon>
        <taxon>Spermatophyta</taxon>
        <taxon>Magnoliopsida</taxon>
        <taxon>eudicotyledons</taxon>
        <taxon>Gunneridae</taxon>
        <taxon>Pentapetalae</taxon>
        <taxon>rosids</taxon>
        <taxon>malvids</taxon>
        <taxon>Malvales</taxon>
        <taxon>Malvaceae</taxon>
        <taxon>Malvoideae</taxon>
        <taxon>Hibiscus</taxon>
    </lineage>
</organism>
<feature type="domain" description="Reverse transcriptase Ty1/copia-type" evidence="3">
    <location>
        <begin position="600"/>
        <end position="705"/>
    </location>
</feature>
<feature type="domain" description="GAG-pre-integrase" evidence="4">
    <location>
        <begin position="307"/>
        <end position="345"/>
    </location>
</feature>
<feature type="domain" description="Retrovirus-related Pol polyprotein from transposon TNT 1-94-like beta-barrel" evidence="5">
    <location>
        <begin position="186"/>
        <end position="262"/>
    </location>
</feature>
<dbReference type="InterPro" id="IPR025724">
    <property type="entry name" value="GAG-pre-integrase_dom"/>
</dbReference>
<dbReference type="InterPro" id="IPR012337">
    <property type="entry name" value="RNaseH-like_sf"/>
</dbReference>
<dbReference type="InterPro" id="IPR057670">
    <property type="entry name" value="SH3_retrovirus"/>
</dbReference>
<gene>
    <name evidence="7" type="ORF">F3Y22_tig00110260pilonHSYRG00155</name>
</gene>
<dbReference type="SUPFAM" id="SSF53098">
    <property type="entry name" value="Ribonuclease H-like"/>
    <property type="match status" value="1"/>
</dbReference>
<dbReference type="GO" id="GO:0004190">
    <property type="term" value="F:aspartic-type endopeptidase activity"/>
    <property type="evidence" value="ECO:0007669"/>
    <property type="project" value="UniProtKB-KW"/>
</dbReference>
<feature type="compositionally biased region" description="Polar residues" evidence="2">
    <location>
        <begin position="524"/>
        <end position="544"/>
    </location>
</feature>
<dbReference type="CDD" id="cd09272">
    <property type="entry name" value="RNase_HI_RT_Ty1"/>
    <property type="match status" value="1"/>
</dbReference>
<dbReference type="PANTHER" id="PTHR11439">
    <property type="entry name" value="GAG-POL-RELATED RETROTRANSPOSON"/>
    <property type="match status" value="1"/>
</dbReference>
<dbReference type="Pfam" id="PF13976">
    <property type="entry name" value="gag_pre-integrs"/>
    <property type="match status" value="1"/>
</dbReference>
<evidence type="ECO:0008006" key="9">
    <source>
        <dbReference type="Google" id="ProtNLM"/>
    </source>
</evidence>
<dbReference type="EMBL" id="VEPZ02000900">
    <property type="protein sequence ID" value="KAE8712228.1"/>
    <property type="molecule type" value="Genomic_DNA"/>
</dbReference>
<protein>
    <recommendedName>
        <fullName evidence="9">Reverse transcriptase Ty1/copia-type domain-containing protein</fullName>
    </recommendedName>
</protein>
<dbReference type="PANTHER" id="PTHR11439:SF467">
    <property type="entry name" value="INTEGRASE CATALYTIC DOMAIN-CONTAINING PROTEIN"/>
    <property type="match status" value="1"/>
</dbReference>
<sequence>MLLWILRLECVNESYEEFVAQDSVVASWLLSTISPHLLPQFVGAETAATIWRIVLQFFANRSTTALMNMHYKLHSLKKGGDNMCVYLTRVKEGSTDRGYFMLLIAKITGQESLRMDLVRAAMAGAWMNQITMPTLYGSTKEGSRNLRYNSGKTSSSCENCSKVCVDGPSSSIQPQANVVTIAADRWVVDSGATHHVTPDASNMINQSEFLGPGKLTVGNGVALGIDNIDKVALSTTSRVLLLNDLLHVPQITENLLSISKLAMDNSVFLEFHAKKCYVHDEATGHVLLSGEEVDGLYSFEKVCTGIKGDVNIASNSLSATKLWHRRLGHPSFDTLNKIAKNGKVERRHRHLVELALVLLSQASIPIKFWSYAMVTVKHKLNFQSQPYTYLGVSPQHKGYQCLALDGRICISRHVVFNEWAFPFKEKSSSPTDSDNNMYCPQDLEIVSNIKLLQNVQGDSNQNVSKSLRSTSSAYEENVNTHGEHDFHVGNNADLQVSSSGHIEQHSDNEVENVQEEDIVDPPDNTRSCGQAEVQESSEPAKTHQLQNVHPMLTRSKCGVFKPKAFSSHFDNAIPTSIKEAMQSSEWKNVVQDEINALQKNETWSLVKLPPGRTALGCKWLFKLKHNPDGSILRYKARLVAKGFTQVPGHNFCDTFSPVVKFTTLNVILTMAVSNAWELRHIDIKNAFLNGDLKEDAFMQQPLASSICLMMVLPCGSGRVYLLVYVDDILITGRSSHGIKIVVNMLQGKFSLKDLGALSYFLGIEVLRTNKSIVLSQRKFALELLEKTGMKTAAPCSTPMTLACKLSREEGDFLEDASEYRSIVGSLLYLCHTRPDLSLSVDADWGANLDDRRSVSGYGVFLGKCLVAWSLKKQRSVSRSTMEADYKSVADATAEVTWISTLLTDLGIQQQGKSVIWCDNTSVVAMSANPISCTIQAFAHQVADGFTKPLSKETFEEFREKVCVVQR</sequence>
<evidence type="ECO:0000313" key="7">
    <source>
        <dbReference type="EMBL" id="KAE8712228.1"/>
    </source>
</evidence>
<accession>A0A6A3B952</accession>
<dbReference type="Pfam" id="PF25597">
    <property type="entry name" value="SH3_retrovirus"/>
    <property type="match status" value="1"/>
</dbReference>